<dbReference type="NCBIfam" id="NF008453">
    <property type="entry name" value="PRK11308.1"/>
    <property type="match status" value="2"/>
</dbReference>
<dbReference type="InterPro" id="IPR013563">
    <property type="entry name" value="Oligopep_ABC_C"/>
</dbReference>
<reference evidence="10" key="3">
    <citation type="submission" date="2023-10" db="EMBL/GenBank/DDBJ databases">
        <title>Whole Genome based description of the genera Actinobaculum and Actinotignum reveals a complex phylogenetic relationship within the species included in the genus Actinotignum.</title>
        <authorList>
            <person name="Jensen C.S."/>
            <person name="Dargis R."/>
            <person name="Kemp M."/>
            <person name="Christensen J.J."/>
        </authorList>
    </citation>
    <scope>NUCLEOTIDE SEQUENCE</scope>
    <source>
        <strain evidence="10">Actinobaculum_suis_CCUG19206T</strain>
    </source>
</reference>
<dbReference type="InterPro" id="IPR003593">
    <property type="entry name" value="AAA+_ATPase"/>
</dbReference>
<gene>
    <name evidence="10" type="ORF">R6G71_05765</name>
    <name evidence="11" type="ORF">SAMN05421878_11242</name>
</gene>
<evidence type="ECO:0000256" key="7">
    <source>
        <dbReference type="ARBA" id="ARBA00023136"/>
    </source>
</evidence>
<dbReference type="InterPro" id="IPR027417">
    <property type="entry name" value="P-loop_NTPase"/>
</dbReference>
<dbReference type="CDD" id="cd03257">
    <property type="entry name" value="ABC_NikE_OppD_transporters"/>
    <property type="match status" value="2"/>
</dbReference>
<dbReference type="RefSeq" id="WP_256332575.1">
    <property type="nucleotide sequence ID" value="NZ_FNAU01000012.1"/>
</dbReference>
<dbReference type="PANTHER" id="PTHR43297:SF2">
    <property type="entry name" value="DIPEPTIDE TRANSPORT ATP-BINDING PROTEIN DPPD"/>
    <property type="match status" value="1"/>
</dbReference>
<dbReference type="AlphaFoldDB" id="A0A1G7DR18"/>
<feature type="region of interest" description="Disordered" evidence="8">
    <location>
        <begin position="25"/>
        <end position="44"/>
    </location>
</feature>
<dbReference type="FunFam" id="3.40.50.300:FF:000016">
    <property type="entry name" value="Oligopeptide ABC transporter ATP-binding component"/>
    <property type="match status" value="2"/>
</dbReference>
<dbReference type="NCBIfam" id="NF007739">
    <property type="entry name" value="PRK10419.1"/>
    <property type="match status" value="2"/>
</dbReference>
<organism evidence="11 12">
    <name type="scientific">Actinobaculum suis</name>
    <dbReference type="NCBI Taxonomy" id="1657"/>
    <lineage>
        <taxon>Bacteria</taxon>
        <taxon>Bacillati</taxon>
        <taxon>Actinomycetota</taxon>
        <taxon>Actinomycetes</taxon>
        <taxon>Actinomycetales</taxon>
        <taxon>Actinomycetaceae</taxon>
        <taxon>Actinobaculum</taxon>
    </lineage>
</organism>
<reference evidence="12" key="1">
    <citation type="submission" date="2016-10" db="EMBL/GenBank/DDBJ databases">
        <authorList>
            <person name="Varghese N."/>
        </authorList>
    </citation>
    <scope>NUCLEOTIDE SEQUENCE [LARGE SCALE GENOMIC DNA]</scope>
    <source>
        <strain evidence="12">DSM 20639</strain>
    </source>
</reference>
<keyword evidence="4" id="KW-1003">Cell membrane</keyword>
<evidence type="ECO:0000256" key="6">
    <source>
        <dbReference type="ARBA" id="ARBA00022840"/>
    </source>
</evidence>
<dbReference type="PANTHER" id="PTHR43297">
    <property type="entry name" value="OLIGOPEPTIDE TRANSPORT ATP-BINDING PROTEIN APPD"/>
    <property type="match status" value="1"/>
</dbReference>
<reference evidence="11" key="2">
    <citation type="submission" date="2016-10" db="EMBL/GenBank/DDBJ databases">
        <authorList>
            <person name="de Groot N.N."/>
        </authorList>
    </citation>
    <scope>NUCLEOTIDE SEQUENCE [LARGE SCALE GENOMIC DNA]</scope>
    <source>
        <strain evidence="11">DSM 20639</strain>
    </source>
</reference>
<keyword evidence="6 11" id="KW-0067">ATP-binding</keyword>
<dbReference type="InterPro" id="IPR003439">
    <property type="entry name" value="ABC_transporter-like_ATP-bd"/>
</dbReference>
<dbReference type="GO" id="GO:0005886">
    <property type="term" value="C:plasma membrane"/>
    <property type="evidence" value="ECO:0007669"/>
    <property type="project" value="UniProtKB-SubCell"/>
</dbReference>
<evidence type="ECO:0000256" key="1">
    <source>
        <dbReference type="ARBA" id="ARBA00004202"/>
    </source>
</evidence>
<feature type="compositionally biased region" description="Polar residues" evidence="8">
    <location>
        <begin position="1"/>
        <end position="11"/>
    </location>
</feature>
<dbReference type="Proteomes" id="UP001273799">
    <property type="component" value="Unassembled WGS sequence"/>
</dbReference>
<evidence type="ECO:0000313" key="12">
    <source>
        <dbReference type="Proteomes" id="UP000182744"/>
    </source>
</evidence>
<evidence type="ECO:0000313" key="11">
    <source>
        <dbReference type="EMBL" id="SDE53610.1"/>
    </source>
</evidence>
<keyword evidence="12" id="KW-1185">Reference proteome</keyword>
<dbReference type="GO" id="GO:0015833">
    <property type="term" value="P:peptide transport"/>
    <property type="evidence" value="ECO:0007669"/>
    <property type="project" value="InterPro"/>
</dbReference>
<feature type="domain" description="ABC transporter" evidence="9">
    <location>
        <begin position="52"/>
        <end position="300"/>
    </location>
</feature>
<evidence type="ECO:0000256" key="4">
    <source>
        <dbReference type="ARBA" id="ARBA00022475"/>
    </source>
</evidence>
<comment type="similarity">
    <text evidence="2">Belongs to the ABC transporter superfamily.</text>
</comment>
<dbReference type="GO" id="GO:0016887">
    <property type="term" value="F:ATP hydrolysis activity"/>
    <property type="evidence" value="ECO:0007669"/>
    <property type="project" value="InterPro"/>
</dbReference>
<comment type="subcellular location">
    <subcellularLocation>
        <location evidence="1">Cell membrane</location>
        <topology evidence="1">Peripheral membrane protein</topology>
    </subcellularLocation>
</comment>
<sequence>MSTETNPQTAVTAEAAAPSGLRGHAARIAPHTPHPPLDPESAARYGNPVLSVRDLKVRFPSEAGVVHAVNGMDFDLYPGRSLGIVGESGSGKSVTSLAIMGLLPEYASVEGSARLGDAELIGLTDKEMSRHRGADIGMIFQDPLSALTPVFSIGYQLREALQAHDRKLSDRAANERARELLELVGIPNPERGLKSYPHEFSGGMRQRVVIAIAIANNPRVIIADEPTTALDVTIQAQILEIIAKAQEETGSALIMITHDMGVVAGVADDVIVMKNGDPVERGTVEDIFYHPQNPYTIKLLSAVPRIDRKSNQPLVTSEEEAVEYRRRLEAGEFDEETEATGPKDFSQEPVVLEVNHLTKKFPILKGAFMKRRIGWVHAVNDISFNLHRGETIAIVGESGSGKSTTLLEIMDMGAGKDLEGEIIIAGKDVTKLSRRERRKLRSHIQMVFQDPMGALDPRLTVKDIIAEPLQSLGWEGDIDKRVSDLMHLVELQPEMIDRFPAAFSGGQRQRIAIARALATEPEILVLDEPVSALDVTIQAGVLNLLEKLKVELGVSYVFVSHDLAVVHHIADKVAVMYLGEFVETGPTEQVFANPQHPYTQSLLSAVPIPDPKIERHRKRIHFESDTTNVVYDEGKEPSAYLEAKAKANK</sequence>
<evidence type="ECO:0000313" key="10">
    <source>
        <dbReference type="EMBL" id="MDY5153554.1"/>
    </source>
</evidence>
<feature type="region of interest" description="Disordered" evidence="8">
    <location>
        <begin position="1"/>
        <end position="20"/>
    </location>
</feature>
<evidence type="ECO:0000256" key="8">
    <source>
        <dbReference type="SAM" id="MobiDB-lite"/>
    </source>
</evidence>
<evidence type="ECO:0000256" key="3">
    <source>
        <dbReference type="ARBA" id="ARBA00022448"/>
    </source>
</evidence>
<name>A0A1G7DR18_9ACTO</name>
<dbReference type="InterPro" id="IPR050388">
    <property type="entry name" value="ABC_Ni/Peptide_Import"/>
</dbReference>
<keyword evidence="5" id="KW-0547">Nucleotide-binding</keyword>
<dbReference type="EMBL" id="FNAU01000012">
    <property type="protein sequence ID" value="SDE53610.1"/>
    <property type="molecule type" value="Genomic_DNA"/>
</dbReference>
<dbReference type="InterPro" id="IPR017871">
    <property type="entry name" value="ABC_transporter-like_CS"/>
</dbReference>
<dbReference type="GO" id="GO:0005524">
    <property type="term" value="F:ATP binding"/>
    <property type="evidence" value="ECO:0007669"/>
    <property type="project" value="UniProtKB-KW"/>
</dbReference>
<proteinExistence type="inferred from homology"/>
<dbReference type="PROSITE" id="PS00211">
    <property type="entry name" value="ABC_TRANSPORTER_1"/>
    <property type="match status" value="2"/>
</dbReference>
<evidence type="ECO:0000259" key="9">
    <source>
        <dbReference type="PROSITE" id="PS50893"/>
    </source>
</evidence>
<accession>A0A1G7DR18</accession>
<dbReference type="Proteomes" id="UP000182744">
    <property type="component" value="Unassembled WGS sequence"/>
</dbReference>
<dbReference type="SMART" id="SM00382">
    <property type="entry name" value="AAA"/>
    <property type="match status" value="2"/>
</dbReference>
<protein>
    <submittedName>
        <fullName evidence="10">ABC transporter ATP-binding protein</fullName>
    </submittedName>
    <submittedName>
        <fullName evidence="11">Peptide/nickel transport system ATP-binding protein</fullName>
    </submittedName>
</protein>
<evidence type="ECO:0000256" key="2">
    <source>
        <dbReference type="ARBA" id="ARBA00005417"/>
    </source>
</evidence>
<dbReference type="Pfam" id="PF08352">
    <property type="entry name" value="oligo_HPY"/>
    <property type="match status" value="2"/>
</dbReference>
<keyword evidence="7" id="KW-0472">Membrane</keyword>
<dbReference type="Pfam" id="PF00005">
    <property type="entry name" value="ABC_tran"/>
    <property type="match status" value="2"/>
</dbReference>
<dbReference type="SUPFAM" id="SSF52540">
    <property type="entry name" value="P-loop containing nucleoside triphosphate hydrolases"/>
    <property type="match status" value="2"/>
</dbReference>
<dbReference type="Gene3D" id="3.40.50.300">
    <property type="entry name" value="P-loop containing nucleotide triphosphate hydrolases"/>
    <property type="match status" value="2"/>
</dbReference>
<feature type="domain" description="ABC transporter" evidence="9">
    <location>
        <begin position="352"/>
        <end position="603"/>
    </location>
</feature>
<evidence type="ECO:0000256" key="5">
    <source>
        <dbReference type="ARBA" id="ARBA00022741"/>
    </source>
</evidence>
<dbReference type="EMBL" id="JAWNFU010000003">
    <property type="protein sequence ID" value="MDY5153554.1"/>
    <property type="molecule type" value="Genomic_DNA"/>
</dbReference>
<keyword evidence="3" id="KW-0813">Transport</keyword>
<dbReference type="PROSITE" id="PS50893">
    <property type="entry name" value="ABC_TRANSPORTER_2"/>
    <property type="match status" value="2"/>
</dbReference>